<evidence type="ECO:0000313" key="2">
    <source>
        <dbReference type="Proteomes" id="UP001469553"/>
    </source>
</evidence>
<reference evidence="1 2" key="1">
    <citation type="submission" date="2021-06" db="EMBL/GenBank/DDBJ databases">
        <authorList>
            <person name="Palmer J.M."/>
        </authorList>
    </citation>
    <scope>NUCLEOTIDE SEQUENCE [LARGE SCALE GENOMIC DNA]</scope>
    <source>
        <strain evidence="1 2">AS_MEX2019</strain>
        <tissue evidence="1">Muscle</tissue>
    </source>
</reference>
<gene>
    <name evidence="1" type="ORF">AMECASPLE_034221</name>
</gene>
<dbReference type="Proteomes" id="UP001469553">
    <property type="component" value="Unassembled WGS sequence"/>
</dbReference>
<comment type="caution">
    <text evidence="1">The sequence shown here is derived from an EMBL/GenBank/DDBJ whole genome shotgun (WGS) entry which is preliminary data.</text>
</comment>
<proteinExistence type="predicted"/>
<keyword evidence="2" id="KW-1185">Reference proteome</keyword>
<name>A0ABV1AEK6_9TELE</name>
<sequence>TVAENAPLQPHETWLCLSDALDSVEYPRIAALSPVALLNQELVPRRSLRSRNRIRCLLSVSRRSAVAKPEPSSSSRIALLKTRSIANKSFSLNDLLRGKS</sequence>
<feature type="non-terminal residue" evidence="1">
    <location>
        <position position="1"/>
    </location>
</feature>
<accession>A0ABV1AEK6</accession>
<dbReference type="EMBL" id="JAHRIP010089440">
    <property type="protein sequence ID" value="MEQ2316620.1"/>
    <property type="molecule type" value="Genomic_DNA"/>
</dbReference>
<organism evidence="1 2">
    <name type="scientific">Ameca splendens</name>
    <dbReference type="NCBI Taxonomy" id="208324"/>
    <lineage>
        <taxon>Eukaryota</taxon>
        <taxon>Metazoa</taxon>
        <taxon>Chordata</taxon>
        <taxon>Craniata</taxon>
        <taxon>Vertebrata</taxon>
        <taxon>Euteleostomi</taxon>
        <taxon>Actinopterygii</taxon>
        <taxon>Neopterygii</taxon>
        <taxon>Teleostei</taxon>
        <taxon>Neoteleostei</taxon>
        <taxon>Acanthomorphata</taxon>
        <taxon>Ovalentaria</taxon>
        <taxon>Atherinomorphae</taxon>
        <taxon>Cyprinodontiformes</taxon>
        <taxon>Goodeidae</taxon>
        <taxon>Ameca</taxon>
    </lineage>
</organism>
<protein>
    <submittedName>
        <fullName evidence="1">Uncharacterized protein</fullName>
    </submittedName>
</protein>
<evidence type="ECO:0000313" key="1">
    <source>
        <dbReference type="EMBL" id="MEQ2316620.1"/>
    </source>
</evidence>